<keyword evidence="4" id="KW-1185">Reference proteome</keyword>
<evidence type="ECO:0000256" key="1">
    <source>
        <dbReference type="PROSITE-ProRule" id="PRU00325"/>
    </source>
</evidence>
<dbReference type="PROSITE" id="PS50966">
    <property type="entry name" value="ZF_SWIM"/>
    <property type="match status" value="1"/>
</dbReference>
<dbReference type="InterPro" id="IPR007527">
    <property type="entry name" value="Znf_SWIM"/>
</dbReference>
<dbReference type="PANTHER" id="PTHR31973:SF187">
    <property type="entry name" value="MUTATOR TRANSPOSASE MUDRA PROTEIN"/>
    <property type="match status" value="1"/>
</dbReference>
<dbReference type="Proteomes" id="UP001146120">
    <property type="component" value="Unassembled WGS sequence"/>
</dbReference>
<evidence type="ECO:0000313" key="4">
    <source>
        <dbReference type="Proteomes" id="UP001146120"/>
    </source>
</evidence>
<evidence type="ECO:0000259" key="2">
    <source>
        <dbReference type="PROSITE" id="PS50966"/>
    </source>
</evidence>
<comment type="caution">
    <text evidence="3">The sequence shown here is derived from an EMBL/GenBank/DDBJ whole genome shotgun (WGS) entry which is preliminary data.</text>
</comment>
<dbReference type="GO" id="GO:0008270">
    <property type="term" value="F:zinc ion binding"/>
    <property type="evidence" value="ECO:0007669"/>
    <property type="project" value="UniProtKB-KW"/>
</dbReference>
<dbReference type="AlphaFoldDB" id="A0AAV2YUQ0"/>
<dbReference type="PANTHER" id="PTHR31973">
    <property type="entry name" value="POLYPROTEIN, PUTATIVE-RELATED"/>
    <property type="match status" value="1"/>
</dbReference>
<reference evidence="3" key="2">
    <citation type="journal article" date="2023" name="Microbiol Resour">
        <title>Decontamination and Annotation of the Draft Genome Sequence of the Oomycete Lagenidium giganteum ARSEF 373.</title>
        <authorList>
            <person name="Morgan W.R."/>
            <person name="Tartar A."/>
        </authorList>
    </citation>
    <scope>NUCLEOTIDE SEQUENCE</scope>
    <source>
        <strain evidence="3">ARSEF 373</strain>
    </source>
</reference>
<sequence>MKHGKYKSTMPLAVGRTGAGKNVVLGVGFCDGESERNCNWFLLCCRAAGRQLNSLPVFADRGKGLIAAVQRLKIQIRFCTRHITGNVRHHFPITTKEEAAIWEIQASESDEEYGAKLDVLAMTHPQVADYLREIDPARWVLFSAIGCHRLYGWRTTNFVESQNAAAVPERKLRTLDVFKSFVEKFMTDAVAIDQSVQAWHRKGMTITPHAEALLQAQQQDIGYLSVRPSSNTAAFVFDTRQVPRYHFRVDLSVIADAPSHGKMVCSCAYSDQHGIPCRHVIATLYDYSKSDSLYDFVDNCYFVDSIAKGYGAESKHAIELILDASITTSMWHKPPQLERRKGRPRVNRFASQGETGATTHTRRRTCTKCNEVGHNRRT</sequence>
<proteinExistence type="predicted"/>
<keyword evidence="1" id="KW-0862">Zinc</keyword>
<reference evidence="3" key="1">
    <citation type="submission" date="2022-11" db="EMBL/GenBank/DDBJ databases">
        <authorList>
            <person name="Morgan W.R."/>
            <person name="Tartar A."/>
        </authorList>
    </citation>
    <scope>NUCLEOTIDE SEQUENCE</scope>
    <source>
        <strain evidence="3">ARSEF 373</strain>
    </source>
</reference>
<protein>
    <recommendedName>
        <fullName evidence="2">SWIM-type domain-containing protein</fullName>
    </recommendedName>
</protein>
<accession>A0AAV2YUQ0</accession>
<organism evidence="3 4">
    <name type="scientific">Lagenidium giganteum</name>
    <dbReference type="NCBI Taxonomy" id="4803"/>
    <lineage>
        <taxon>Eukaryota</taxon>
        <taxon>Sar</taxon>
        <taxon>Stramenopiles</taxon>
        <taxon>Oomycota</taxon>
        <taxon>Peronosporomycetes</taxon>
        <taxon>Pythiales</taxon>
        <taxon>Pythiaceae</taxon>
    </lineage>
</organism>
<name>A0AAV2YUQ0_9STRA</name>
<dbReference type="Pfam" id="PF04434">
    <property type="entry name" value="SWIM"/>
    <property type="match status" value="1"/>
</dbReference>
<evidence type="ECO:0000313" key="3">
    <source>
        <dbReference type="EMBL" id="DAZ97533.1"/>
    </source>
</evidence>
<dbReference type="EMBL" id="DAKRPA010000132">
    <property type="protein sequence ID" value="DAZ97533.1"/>
    <property type="molecule type" value="Genomic_DNA"/>
</dbReference>
<keyword evidence="1" id="KW-0863">Zinc-finger</keyword>
<feature type="domain" description="SWIM-type" evidence="2">
    <location>
        <begin position="247"/>
        <end position="288"/>
    </location>
</feature>
<gene>
    <name evidence="3" type="ORF">N0F65_003019</name>
</gene>
<keyword evidence="1" id="KW-0479">Metal-binding</keyword>